<dbReference type="GO" id="GO:0016604">
    <property type="term" value="C:nuclear body"/>
    <property type="evidence" value="ECO:0007669"/>
    <property type="project" value="TreeGrafter"/>
</dbReference>
<reference evidence="7" key="1">
    <citation type="submission" date="2025-08" db="UniProtKB">
        <authorList>
            <consortium name="RefSeq"/>
        </authorList>
    </citation>
    <scope>IDENTIFICATION</scope>
    <source>
        <tissue evidence="7">Thorax and Abdomen</tissue>
    </source>
</reference>
<evidence type="ECO:0000256" key="5">
    <source>
        <dbReference type="ARBA" id="ARBA00023242"/>
    </source>
</evidence>
<dbReference type="InterPro" id="IPR026126">
    <property type="entry name" value="BABAM1"/>
</dbReference>
<dbReference type="AlphaFoldDB" id="A0A6J0BDL7"/>
<dbReference type="GO" id="GO:0070552">
    <property type="term" value="C:BRISC complex"/>
    <property type="evidence" value="ECO:0007669"/>
    <property type="project" value="InterPro"/>
</dbReference>
<proteinExistence type="predicted"/>
<keyword evidence="6" id="KW-1185">Reference proteome</keyword>
<dbReference type="GO" id="GO:0045739">
    <property type="term" value="P:positive regulation of DNA repair"/>
    <property type="evidence" value="ECO:0007669"/>
    <property type="project" value="InterPro"/>
</dbReference>
<dbReference type="GO" id="GO:0006302">
    <property type="term" value="P:double-strand break repair"/>
    <property type="evidence" value="ECO:0007669"/>
    <property type="project" value="TreeGrafter"/>
</dbReference>
<evidence type="ECO:0000256" key="4">
    <source>
        <dbReference type="ARBA" id="ARBA00023204"/>
    </source>
</evidence>
<dbReference type="GO" id="GO:0070531">
    <property type="term" value="C:BRCA1-A complex"/>
    <property type="evidence" value="ECO:0007669"/>
    <property type="project" value="InterPro"/>
</dbReference>
<dbReference type="Proteomes" id="UP000829291">
    <property type="component" value="Chromosome 4"/>
</dbReference>
<dbReference type="GO" id="GO:0007095">
    <property type="term" value="P:mitotic G2 DNA damage checkpoint signaling"/>
    <property type="evidence" value="ECO:0007669"/>
    <property type="project" value="TreeGrafter"/>
</dbReference>
<dbReference type="CDD" id="cd21502">
    <property type="entry name" value="vWA_BABAM1"/>
    <property type="match status" value="1"/>
</dbReference>
<protein>
    <submittedName>
        <fullName evidence="7">BRISC and BRCA1-A complex member 1</fullName>
    </submittedName>
</protein>
<evidence type="ECO:0000256" key="3">
    <source>
        <dbReference type="ARBA" id="ARBA00022763"/>
    </source>
</evidence>
<accession>A0A6J0BDL7</accession>
<evidence type="ECO:0000256" key="2">
    <source>
        <dbReference type="ARBA" id="ARBA00022490"/>
    </source>
</evidence>
<dbReference type="RefSeq" id="XP_015512247.1">
    <property type="nucleotide sequence ID" value="XM_015656761.2"/>
</dbReference>
<dbReference type="InParanoid" id="A0A6J0BDL7"/>
<comment type="subcellular location">
    <subcellularLocation>
        <location evidence="1">Nucleus</location>
    </subcellularLocation>
</comment>
<evidence type="ECO:0000313" key="7">
    <source>
        <dbReference type="RefSeq" id="XP_015512247.1"/>
    </source>
</evidence>
<evidence type="ECO:0000313" key="6">
    <source>
        <dbReference type="Proteomes" id="UP000829291"/>
    </source>
</evidence>
<gene>
    <name evidence="7" type="primary">LOC107218763</name>
</gene>
<keyword evidence="3" id="KW-0227">DNA damage</keyword>
<keyword evidence="4" id="KW-0234">DNA repair</keyword>
<name>A0A6J0BDL7_NEOLC</name>
<keyword evidence="5" id="KW-0539">Nucleus</keyword>
<keyword evidence="2" id="KW-0963">Cytoplasm</keyword>
<organism evidence="7">
    <name type="scientific">Neodiprion lecontei</name>
    <name type="common">Redheaded pine sawfly</name>
    <dbReference type="NCBI Taxonomy" id="441921"/>
    <lineage>
        <taxon>Eukaryota</taxon>
        <taxon>Metazoa</taxon>
        <taxon>Ecdysozoa</taxon>
        <taxon>Arthropoda</taxon>
        <taxon>Hexapoda</taxon>
        <taxon>Insecta</taxon>
        <taxon>Pterygota</taxon>
        <taxon>Neoptera</taxon>
        <taxon>Endopterygota</taxon>
        <taxon>Hymenoptera</taxon>
        <taxon>Tenthredinoidea</taxon>
        <taxon>Diprionidae</taxon>
        <taxon>Diprioninae</taxon>
        <taxon>Neodiprion</taxon>
    </lineage>
</organism>
<dbReference type="GeneID" id="107218763"/>
<evidence type="ECO:0000256" key="1">
    <source>
        <dbReference type="ARBA" id="ARBA00004123"/>
    </source>
</evidence>
<sequence>MIDNQDSNDEIQSMARRFQTVTTIENIVSGARQATQLTNPLTSIRENHLAATMPTQHHNKQDVKKEVGTCKTDESDMVRSLPEINLPEKIVLIIDITKEKDCTQFKLGTGATYMPMFLIKRVVEIFVGAKSMINRNHEFAIMTLCSESIKWVCDFTANIKTVLNTLDSLVEEKLNTDDTSFDLSQVFEALITHTDLPRYTESNEIPSFITRAILIYSRSNCIPRFRTGNKFFELLSDNPYFVLDALFVHEPPSSENMCEEVYNELTALDAKNLSYILEVGRNATKLHDNMAKLLAHPMQRPLQKNACYTICIPGTKEETHSNV</sequence>
<dbReference type="PANTHER" id="PTHR15660:SF1">
    <property type="entry name" value="BRISC AND BRCA1-A COMPLEX MEMBER 1"/>
    <property type="match status" value="1"/>
</dbReference>
<dbReference type="PANTHER" id="PTHR15660">
    <property type="entry name" value="BRISC AND BRCA1-A COMPLEX MEMBER 1"/>
    <property type="match status" value="1"/>
</dbReference>
<dbReference type="KEGG" id="nlo:107218763"/>
<dbReference type="OrthoDB" id="547311at2759"/>